<reference evidence="1" key="1">
    <citation type="journal article" date="2022" name="Proc. Natl. Acad. Sci. U.S.A.">
        <title>Life cycle and functional genomics of the unicellular red alga Galdieria for elucidating algal and plant evolution and industrial use.</title>
        <authorList>
            <person name="Hirooka S."/>
            <person name="Itabashi T."/>
            <person name="Ichinose T.M."/>
            <person name="Onuma R."/>
            <person name="Fujiwara T."/>
            <person name="Yamashita S."/>
            <person name="Jong L.W."/>
            <person name="Tomita R."/>
            <person name="Iwane A.H."/>
            <person name="Miyagishima S.Y."/>
        </authorList>
    </citation>
    <scope>NUCLEOTIDE SEQUENCE</scope>
    <source>
        <strain evidence="1">NBRC 102759</strain>
    </source>
</reference>
<evidence type="ECO:0000313" key="1">
    <source>
        <dbReference type="EMBL" id="GJQ11136.1"/>
    </source>
</evidence>
<dbReference type="OrthoDB" id="10380021at2759"/>
<reference evidence="1" key="2">
    <citation type="submission" date="2022-01" db="EMBL/GenBank/DDBJ databases">
        <authorList>
            <person name="Hirooka S."/>
            <person name="Miyagishima S.Y."/>
        </authorList>
    </citation>
    <scope>NUCLEOTIDE SEQUENCE</scope>
    <source>
        <strain evidence="1">NBRC 102759</strain>
    </source>
</reference>
<keyword evidence="2" id="KW-1185">Reference proteome</keyword>
<dbReference type="EMBL" id="BQMJ01000021">
    <property type="protein sequence ID" value="GJQ11136.1"/>
    <property type="molecule type" value="Genomic_DNA"/>
</dbReference>
<evidence type="ECO:0000313" key="2">
    <source>
        <dbReference type="Proteomes" id="UP001061958"/>
    </source>
</evidence>
<sequence length="350" mass="40886">MSSEDKWVLSISQHLLSAGFFPTNCVVSDSETNCKNLSKWLETTDSKLVLKELANWIASKWFLETDFLKQGKKGNLVEGLLTFYKYLNIRIPVSFLTGKSFQWAIYKSILDEVVGIMLTIRELSEEPCLTEQEQVLFPIALEGTFETNVNSDIRFLDGNYSESMEITSFQVQNEMRKVIDIITKYSCDSSENWMNFDEMKENINVLVEREQRENTLLDAYHSNQLERDTTVLWNLFSRLHQIMEEFQENRQQLEMLEKWKQNMPRLDSDLGKKVQKIVALLKPALDILQENQLCNQVCSEIIHDGRKLERMGSQMKLSESLLLRLEKYRNTAEDCFNGKDKENIDKLNEV</sequence>
<gene>
    <name evidence="1" type="ORF">GpartN1_g2927.t1</name>
</gene>
<accession>A0A9C7PVF6</accession>
<proteinExistence type="predicted"/>
<protein>
    <submittedName>
        <fullName evidence="1">Uncharacterized protein</fullName>
    </submittedName>
</protein>
<dbReference type="AlphaFoldDB" id="A0A9C7PVF6"/>
<organism evidence="1 2">
    <name type="scientific">Galdieria partita</name>
    <dbReference type="NCBI Taxonomy" id="83374"/>
    <lineage>
        <taxon>Eukaryota</taxon>
        <taxon>Rhodophyta</taxon>
        <taxon>Bangiophyceae</taxon>
        <taxon>Galdieriales</taxon>
        <taxon>Galdieriaceae</taxon>
        <taxon>Galdieria</taxon>
    </lineage>
</organism>
<comment type="caution">
    <text evidence="1">The sequence shown here is derived from an EMBL/GenBank/DDBJ whole genome shotgun (WGS) entry which is preliminary data.</text>
</comment>
<name>A0A9C7PVF6_9RHOD</name>
<dbReference type="Proteomes" id="UP001061958">
    <property type="component" value="Unassembled WGS sequence"/>
</dbReference>